<dbReference type="PROSITE" id="PS50889">
    <property type="entry name" value="S4"/>
    <property type="match status" value="1"/>
</dbReference>
<evidence type="ECO:0000256" key="9">
    <source>
        <dbReference type="HAMAP-Rule" id="MF_02007"/>
    </source>
</evidence>
<dbReference type="GO" id="GO:0003723">
    <property type="term" value="F:RNA binding"/>
    <property type="evidence" value="ECO:0007669"/>
    <property type="project" value="UniProtKB-KW"/>
</dbReference>
<keyword evidence="3 9" id="KW-0547">Nucleotide-binding</keyword>
<feature type="short sequence motif" description="'KMSKS' region" evidence="9">
    <location>
        <begin position="237"/>
        <end position="241"/>
    </location>
</feature>
<protein>
    <recommendedName>
        <fullName evidence="9">Tyrosine--tRNA ligase</fullName>
        <ecNumber evidence="9">6.1.1.1</ecNumber>
    </recommendedName>
    <alternativeName>
        <fullName evidence="9">Tyrosyl-tRNA synthetase</fullName>
        <shortName evidence="9">TyrRS</shortName>
    </alternativeName>
</protein>
<dbReference type="Gene3D" id="3.10.290.10">
    <property type="entry name" value="RNA-binding S4 domain"/>
    <property type="match status" value="1"/>
</dbReference>
<dbReference type="PRINTS" id="PR01040">
    <property type="entry name" value="TRNASYNTHTYR"/>
</dbReference>
<evidence type="ECO:0000256" key="6">
    <source>
        <dbReference type="ARBA" id="ARBA00022917"/>
    </source>
</evidence>
<comment type="catalytic activity">
    <reaction evidence="8 9">
        <text>tRNA(Tyr) + L-tyrosine + ATP = L-tyrosyl-tRNA(Tyr) + AMP + diphosphate + H(+)</text>
        <dbReference type="Rhea" id="RHEA:10220"/>
        <dbReference type="Rhea" id="RHEA-COMP:9706"/>
        <dbReference type="Rhea" id="RHEA-COMP:9707"/>
        <dbReference type="ChEBI" id="CHEBI:15378"/>
        <dbReference type="ChEBI" id="CHEBI:30616"/>
        <dbReference type="ChEBI" id="CHEBI:33019"/>
        <dbReference type="ChEBI" id="CHEBI:58315"/>
        <dbReference type="ChEBI" id="CHEBI:78442"/>
        <dbReference type="ChEBI" id="CHEBI:78536"/>
        <dbReference type="ChEBI" id="CHEBI:456215"/>
        <dbReference type="EC" id="6.1.1.1"/>
    </reaction>
</comment>
<evidence type="ECO:0000256" key="4">
    <source>
        <dbReference type="ARBA" id="ARBA00022840"/>
    </source>
</evidence>
<dbReference type="PANTHER" id="PTHR11766:SF1">
    <property type="entry name" value="TYROSINE--TRNA LIGASE"/>
    <property type="match status" value="1"/>
</dbReference>
<dbReference type="Gene3D" id="1.10.240.10">
    <property type="entry name" value="Tyrosyl-Transfer RNA Synthetase"/>
    <property type="match status" value="1"/>
</dbReference>
<dbReference type="InterPro" id="IPR036986">
    <property type="entry name" value="S4_RNA-bd_sf"/>
</dbReference>
<comment type="caution">
    <text evidence="12">The sequence shown here is derived from an EMBL/GenBank/DDBJ whole genome shotgun (WGS) entry which is preliminary data.</text>
</comment>
<dbReference type="GO" id="GO:0004831">
    <property type="term" value="F:tyrosine-tRNA ligase activity"/>
    <property type="evidence" value="ECO:0007669"/>
    <property type="project" value="UniProtKB-UniRule"/>
</dbReference>
<keyword evidence="7 9" id="KW-0030">Aminoacyl-tRNA synthetase</keyword>
<dbReference type="Pfam" id="PF22421">
    <property type="entry name" value="SYY_C-terminal"/>
    <property type="match status" value="1"/>
</dbReference>
<keyword evidence="1 9" id="KW-0963">Cytoplasm</keyword>
<dbReference type="InterPro" id="IPR002305">
    <property type="entry name" value="aa-tRNA-synth_Ic"/>
</dbReference>
<evidence type="ECO:0000259" key="11">
    <source>
        <dbReference type="Pfam" id="PF22421"/>
    </source>
</evidence>
<dbReference type="SUPFAM" id="SSF55174">
    <property type="entry name" value="Alpha-L RNA-binding motif"/>
    <property type="match status" value="1"/>
</dbReference>
<dbReference type="PANTHER" id="PTHR11766">
    <property type="entry name" value="TYROSYL-TRNA SYNTHETASE"/>
    <property type="match status" value="1"/>
</dbReference>
<evidence type="ECO:0000313" key="12">
    <source>
        <dbReference type="EMBL" id="MBC1196430.1"/>
    </source>
</evidence>
<dbReference type="CDD" id="cd00805">
    <property type="entry name" value="TyrRS_core"/>
    <property type="match status" value="1"/>
</dbReference>
<keyword evidence="6 9" id="KW-0648">Protein biosynthesis</keyword>
<dbReference type="Pfam" id="PF00579">
    <property type="entry name" value="tRNA-synt_1b"/>
    <property type="match status" value="1"/>
</dbReference>
<evidence type="ECO:0000256" key="10">
    <source>
        <dbReference type="PROSITE-ProRule" id="PRU00182"/>
    </source>
</evidence>
<evidence type="ECO:0000256" key="1">
    <source>
        <dbReference type="ARBA" id="ARBA00022490"/>
    </source>
</evidence>
<dbReference type="Gene3D" id="3.40.50.620">
    <property type="entry name" value="HUPs"/>
    <property type="match status" value="1"/>
</dbReference>
<dbReference type="RefSeq" id="WP_185240205.1">
    <property type="nucleotide sequence ID" value="NZ_JACEGC010000074.1"/>
</dbReference>
<keyword evidence="2 9" id="KW-0436">Ligase</keyword>
<gene>
    <name evidence="9" type="primary">tyrS</name>
    <name evidence="12" type="ORF">H0901_14510</name>
</gene>
<dbReference type="Proteomes" id="UP000525432">
    <property type="component" value="Unassembled WGS sequence"/>
</dbReference>
<keyword evidence="5 10" id="KW-0694">RNA-binding</keyword>
<dbReference type="HAMAP" id="MF_02007">
    <property type="entry name" value="Tyr_tRNA_synth_type2"/>
    <property type="match status" value="1"/>
</dbReference>
<evidence type="ECO:0000256" key="2">
    <source>
        <dbReference type="ARBA" id="ARBA00022598"/>
    </source>
</evidence>
<accession>A0A841V614</accession>
<dbReference type="AlphaFoldDB" id="A0A841V614"/>
<dbReference type="InterPro" id="IPR024088">
    <property type="entry name" value="Tyr-tRNA-ligase_bac-type"/>
</dbReference>
<name>A0A841V614_MICAE</name>
<dbReference type="FunFam" id="3.10.290.10:FF:000022">
    <property type="entry name" value="Tyrosine--tRNA ligase"/>
    <property type="match status" value="1"/>
</dbReference>
<dbReference type="GO" id="GO:0005524">
    <property type="term" value="F:ATP binding"/>
    <property type="evidence" value="ECO:0007669"/>
    <property type="project" value="UniProtKB-UniRule"/>
</dbReference>
<dbReference type="NCBIfam" id="TIGR00234">
    <property type="entry name" value="tyrS"/>
    <property type="match status" value="1"/>
</dbReference>
<evidence type="ECO:0000313" key="13">
    <source>
        <dbReference type="Proteomes" id="UP000525432"/>
    </source>
</evidence>
<reference evidence="12 13" key="1">
    <citation type="submission" date="2020-07" db="EMBL/GenBank/DDBJ databases">
        <title>Genomes of two Microcystis aeruginosa (Cyanobacteria) strains from Florida (USA) with disparate toxicogenic potential.</title>
        <authorList>
            <person name="Lefler F.W."/>
            <person name="Barbosa M."/>
            <person name="Berthold D.E."/>
            <person name="Laughinghouse H.D. IV."/>
        </authorList>
    </citation>
    <scope>NUCLEOTIDE SEQUENCE [LARGE SCALE GENOMIC DNA]</scope>
    <source>
        <strain evidence="12 13">BLCCF158</strain>
    </source>
</reference>
<organism evidence="12 13">
    <name type="scientific">Microcystis aeruginosa BLCC-F158</name>
    <dbReference type="NCBI Taxonomy" id="2755316"/>
    <lineage>
        <taxon>Bacteria</taxon>
        <taxon>Bacillati</taxon>
        <taxon>Cyanobacteriota</taxon>
        <taxon>Cyanophyceae</taxon>
        <taxon>Oscillatoriophycideae</taxon>
        <taxon>Chroococcales</taxon>
        <taxon>Microcystaceae</taxon>
        <taxon>Microcystis</taxon>
    </lineage>
</organism>
<comment type="function">
    <text evidence="9">Catalyzes the attachment of tyrosine to tRNA(Tyr) in a two-step reaction: tyrosine is first activated by ATP to form Tyr-AMP and then transferred to the acceptor end of tRNA(Tyr).</text>
</comment>
<feature type="short sequence motif" description="'HIGH' region" evidence="9">
    <location>
        <begin position="50"/>
        <end position="59"/>
    </location>
</feature>
<comment type="subunit">
    <text evidence="9">Homodimer.</text>
</comment>
<dbReference type="EMBL" id="JACEGC010000074">
    <property type="protein sequence ID" value="MBC1196430.1"/>
    <property type="molecule type" value="Genomic_DNA"/>
</dbReference>
<dbReference type="InterPro" id="IPR024108">
    <property type="entry name" value="Tyr-tRNA-ligase_bac_2"/>
</dbReference>
<dbReference type="GO" id="GO:0006437">
    <property type="term" value="P:tyrosyl-tRNA aminoacylation"/>
    <property type="evidence" value="ECO:0007669"/>
    <property type="project" value="UniProtKB-UniRule"/>
</dbReference>
<sequence>MTVSSSLDWLTRGTSDLFPHQPDSQDPRENLTQLLQTTDRPLRIKLGIDPTGSDIHLGHSIPFRKLRAFQDAGHVAVVIIGDFTARIGDPTGKSEVRKQLTSEEVRANAENYLAQLRPILDFNTPNRLEIRYNSEWLGKLDLSQILELLSTMTVGQMLAKEGFSERYDRENPIFLHEFLYPLMQGYDSVAVEADVELGGTDQKFNIAVGRDLQKYFGKKPQFGLLLPILIGTDGSQKMSKSLNNYVGLRESALSMYSKLEKTPDALLKDYYELLTNLPLDAMPSNPREAQKQLAIEVVAQFHGKEEALKAQKTAQEIVLQGNTAAAASVPEFSLAAVTFPLKLFYLLSATGLCKSSGEGRRQIQGGGVRIDSEKITDVDKSFETAEALAGKVLQVGKNKFIRFVA</sequence>
<feature type="domain" description="Tyrosine--tRNA ligase SYY-like C-terminal" evidence="11">
    <location>
        <begin position="327"/>
        <end position="401"/>
    </location>
</feature>
<dbReference type="EC" id="6.1.1.1" evidence="9"/>
<comment type="subcellular location">
    <subcellularLocation>
        <location evidence="9">Cytoplasm</location>
    </subcellularLocation>
</comment>
<dbReference type="GO" id="GO:0005829">
    <property type="term" value="C:cytosol"/>
    <property type="evidence" value="ECO:0007669"/>
    <property type="project" value="TreeGrafter"/>
</dbReference>
<evidence type="ECO:0000256" key="5">
    <source>
        <dbReference type="ARBA" id="ARBA00022884"/>
    </source>
</evidence>
<evidence type="ECO:0000256" key="3">
    <source>
        <dbReference type="ARBA" id="ARBA00022741"/>
    </source>
</evidence>
<feature type="binding site" evidence="9">
    <location>
        <position position="240"/>
    </location>
    <ligand>
        <name>ATP</name>
        <dbReference type="ChEBI" id="CHEBI:30616"/>
    </ligand>
</feature>
<keyword evidence="4 9" id="KW-0067">ATP-binding</keyword>
<dbReference type="InterPro" id="IPR002307">
    <property type="entry name" value="Tyr-tRNA-ligase"/>
</dbReference>
<evidence type="ECO:0000256" key="8">
    <source>
        <dbReference type="ARBA" id="ARBA00048248"/>
    </source>
</evidence>
<dbReference type="InterPro" id="IPR014729">
    <property type="entry name" value="Rossmann-like_a/b/a_fold"/>
</dbReference>
<proteinExistence type="inferred from homology"/>
<evidence type="ECO:0000256" key="7">
    <source>
        <dbReference type="ARBA" id="ARBA00023146"/>
    </source>
</evidence>
<dbReference type="InterPro" id="IPR054608">
    <property type="entry name" value="SYY-like_C"/>
</dbReference>
<comment type="similarity">
    <text evidence="9">Belongs to the class-I aminoacyl-tRNA synthetase family. TyrS type 2 subfamily.</text>
</comment>
<dbReference type="SUPFAM" id="SSF52374">
    <property type="entry name" value="Nucleotidylyl transferase"/>
    <property type="match status" value="1"/>
</dbReference>